<accession>A0A7J6BDK5</accession>
<name>A0A7J6BDK5_AMEME</name>
<dbReference type="EMBL" id="JAAGNN010000002">
    <property type="protein sequence ID" value="KAF4092657.1"/>
    <property type="molecule type" value="Genomic_DNA"/>
</dbReference>
<reference evidence="1 2" key="1">
    <citation type="submission" date="2020-02" db="EMBL/GenBank/DDBJ databases">
        <title>A chromosome-scale genome assembly of the black bullhead catfish (Ameiurus melas).</title>
        <authorList>
            <person name="Wen M."/>
            <person name="Zham M."/>
            <person name="Cabau C."/>
            <person name="Klopp C."/>
            <person name="Donnadieu C."/>
            <person name="Roques C."/>
            <person name="Bouchez O."/>
            <person name="Lampietro C."/>
            <person name="Jouanno E."/>
            <person name="Herpin A."/>
            <person name="Louis A."/>
            <person name="Berthelot C."/>
            <person name="Parey E."/>
            <person name="Roest-Crollius H."/>
            <person name="Braasch I."/>
            <person name="Postlethwait J."/>
            <person name="Robinson-Rechavi M."/>
            <person name="Echchiki A."/>
            <person name="Begum T."/>
            <person name="Montfort J."/>
            <person name="Schartl M."/>
            <person name="Bobe J."/>
            <person name="Guiguen Y."/>
        </authorList>
    </citation>
    <scope>NUCLEOTIDE SEQUENCE [LARGE SCALE GENOMIC DNA]</scope>
    <source>
        <strain evidence="1">M_S1</strain>
        <tissue evidence="1">Blood</tissue>
    </source>
</reference>
<proteinExistence type="predicted"/>
<keyword evidence="2" id="KW-1185">Reference proteome</keyword>
<dbReference type="Proteomes" id="UP000593565">
    <property type="component" value="Unassembled WGS sequence"/>
</dbReference>
<dbReference type="AlphaFoldDB" id="A0A7J6BDK5"/>
<gene>
    <name evidence="1" type="ORF">AMELA_G00023140</name>
</gene>
<organism evidence="1 2">
    <name type="scientific">Ameiurus melas</name>
    <name type="common">Black bullhead</name>
    <name type="synonym">Silurus melas</name>
    <dbReference type="NCBI Taxonomy" id="219545"/>
    <lineage>
        <taxon>Eukaryota</taxon>
        <taxon>Metazoa</taxon>
        <taxon>Chordata</taxon>
        <taxon>Craniata</taxon>
        <taxon>Vertebrata</taxon>
        <taxon>Euteleostomi</taxon>
        <taxon>Actinopterygii</taxon>
        <taxon>Neopterygii</taxon>
        <taxon>Teleostei</taxon>
        <taxon>Ostariophysi</taxon>
        <taxon>Siluriformes</taxon>
        <taxon>Ictaluridae</taxon>
        <taxon>Ameiurus</taxon>
    </lineage>
</organism>
<sequence length="76" mass="8653">MLEISGRCYNLRSLVTIAKVTNFGLWKCLLPFLIDPLQMSLPLHFRGFISVQYAHTLSHAPCVKGQGSFFFSFNLM</sequence>
<evidence type="ECO:0000313" key="1">
    <source>
        <dbReference type="EMBL" id="KAF4092657.1"/>
    </source>
</evidence>
<comment type="caution">
    <text evidence="1">The sequence shown here is derived from an EMBL/GenBank/DDBJ whole genome shotgun (WGS) entry which is preliminary data.</text>
</comment>
<protein>
    <submittedName>
        <fullName evidence="1">Uncharacterized protein</fullName>
    </submittedName>
</protein>
<evidence type="ECO:0000313" key="2">
    <source>
        <dbReference type="Proteomes" id="UP000593565"/>
    </source>
</evidence>